<evidence type="ECO:0000313" key="9">
    <source>
        <dbReference type="EMBL" id="CAB4945046.1"/>
    </source>
</evidence>
<name>A0A6J5ZLN7_9ZZZZ</name>
<dbReference type="EMBL" id="CAEUNJ010000051">
    <property type="protein sequence ID" value="CAB4372021.1"/>
    <property type="molecule type" value="Genomic_DNA"/>
</dbReference>
<accession>A0A6J5ZLN7</accession>
<feature type="region of interest" description="Disordered" evidence="1">
    <location>
        <begin position="53"/>
        <end position="76"/>
    </location>
</feature>
<protein>
    <submittedName>
        <fullName evidence="2">Unannotated protein</fullName>
    </submittedName>
</protein>
<dbReference type="EMBL" id="CAFAAM010000114">
    <property type="protein sequence ID" value="CAB4807056.1"/>
    <property type="molecule type" value="Genomic_DNA"/>
</dbReference>
<evidence type="ECO:0000313" key="6">
    <source>
        <dbReference type="EMBL" id="CAB4711934.1"/>
    </source>
</evidence>
<dbReference type="AlphaFoldDB" id="A0A6J5ZLN7"/>
<evidence type="ECO:0000313" key="2">
    <source>
        <dbReference type="EMBL" id="CAB4343544.1"/>
    </source>
</evidence>
<evidence type="ECO:0000313" key="5">
    <source>
        <dbReference type="EMBL" id="CAB4618350.1"/>
    </source>
</evidence>
<evidence type="ECO:0000313" key="8">
    <source>
        <dbReference type="EMBL" id="CAB4807056.1"/>
    </source>
</evidence>
<dbReference type="EMBL" id="CAFBNJ010000015">
    <property type="protein sequence ID" value="CAB4945046.1"/>
    <property type="molecule type" value="Genomic_DNA"/>
</dbReference>
<dbReference type="EMBL" id="CAFBRD010000190">
    <property type="protein sequence ID" value="CAB5078871.1"/>
    <property type="molecule type" value="Genomic_DNA"/>
</dbReference>
<dbReference type="EMBL" id="CAEZXY010000053">
    <property type="protein sequence ID" value="CAB4711934.1"/>
    <property type="molecule type" value="Genomic_DNA"/>
</dbReference>
<evidence type="ECO:0000313" key="10">
    <source>
        <dbReference type="EMBL" id="CAB4995187.1"/>
    </source>
</evidence>
<proteinExistence type="predicted"/>
<evidence type="ECO:0000313" key="7">
    <source>
        <dbReference type="EMBL" id="CAB4789168.1"/>
    </source>
</evidence>
<dbReference type="EMBL" id="CAFBOK010000213">
    <property type="protein sequence ID" value="CAB4995187.1"/>
    <property type="molecule type" value="Genomic_DNA"/>
</dbReference>
<dbReference type="EMBL" id="CAEZVC010000022">
    <property type="protein sequence ID" value="CAB4618350.1"/>
    <property type="molecule type" value="Genomic_DNA"/>
</dbReference>
<organism evidence="2">
    <name type="scientific">freshwater metagenome</name>
    <dbReference type="NCBI Taxonomy" id="449393"/>
    <lineage>
        <taxon>unclassified sequences</taxon>
        <taxon>metagenomes</taxon>
        <taxon>ecological metagenomes</taxon>
    </lineage>
</organism>
<evidence type="ECO:0000313" key="4">
    <source>
        <dbReference type="EMBL" id="CAB4578190.1"/>
    </source>
</evidence>
<dbReference type="EMBL" id="CAEZTY010000007">
    <property type="protein sequence ID" value="CAB4578190.1"/>
    <property type="molecule type" value="Genomic_DNA"/>
</dbReference>
<evidence type="ECO:0000313" key="11">
    <source>
        <dbReference type="EMBL" id="CAB5078871.1"/>
    </source>
</evidence>
<sequence>MNARECVVGKEGPSDSLGYEALGVELDPESEELELVLVELELESELFVESEPVDGVVELGDGGGVDDPDDPLASFL</sequence>
<reference evidence="2" key="1">
    <citation type="submission" date="2020-05" db="EMBL/GenBank/DDBJ databases">
        <authorList>
            <person name="Chiriac C."/>
            <person name="Salcher M."/>
            <person name="Ghai R."/>
            <person name="Kavagutti S V."/>
        </authorList>
    </citation>
    <scope>NUCLEOTIDE SEQUENCE</scope>
</reference>
<evidence type="ECO:0000256" key="1">
    <source>
        <dbReference type="SAM" id="MobiDB-lite"/>
    </source>
</evidence>
<gene>
    <name evidence="4" type="ORF">UFOPK1762_00353</name>
    <name evidence="5" type="ORF">UFOPK1906_00546</name>
    <name evidence="6" type="ORF">UFOPK2624_01163</name>
    <name evidence="7" type="ORF">UFOPK2969_00643</name>
    <name evidence="8" type="ORF">UFOPK3010_00923</name>
    <name evidence="2" type="ORF">UFOPK3331_01241</name>
    <name evidence="9" type="ORF">UFOPK3785_00453</name>
    <name evidence="10" type="ORF">UFOPK3927_01540</name>
    <name evidence="3" type="ORF">UFOPK4201_01208</name>
    <name evidence="11" type="ORF">UFOPK4371_02029</name>
</gene>
<dbReference type="EMBL" id="CAESAL010000045">
    <property type="protein sequence ID" value="CAB4343544.1"/>
    <property type="molecule type" value="Genomic_DNA"/>
</dbReference>
<evidence type="ECO:0000313" key="3">
    <source>
        <dbReference type="EMBL" id="CAB4372021.1"/>
    </source>
</evidence>
<dbReference type="EMBL" id="CAFAAD010000034">
    <property type="protein sequence ID" value="CAB4789168.1"/>
    <property type="molecule type" value="Genomic_DNA"/>
</dbReference>